<dbReference type="EMBL" id="CP011454">
    <property type="protein sequence ID" value="AMW04161.1"/>
    <property type="molecule type" value="Genomic_DNA"/>
</dbReference>
<proteinExistence type="inferred from homology"/>
<dbReference type="Gene3D" id="3.40.50.300">
    <property type="entry name" value="P-loop containing nucleotide triphosphate hydrolases"/>
    <property type="match status" value="1"/>
</dbReference>
<keyword evidence="2" id="KW-0547">Nucleotide-binding</keyword>
<dbReference type="PANTHER" id="PTHR30050">
    <property type="entry name" value="CHROMOSOMAL REPLICATION INITIATOR PROTEIN DNAA"/>
    <property type="match status" value="1"/>
</dbReference>
<dbReference type="InterPro" id="IPR028350">
    <property type="entry name" value="DNAC/IstB-like"/>
</dbReference>
<protein>
    <recommendedName>
        <fullName evidence="5">AAA+ ATPase domain-containing protein</fullName>
    </recommendedName>
</protein>
<dbReference type="STRING" id="1379270.GEMMAAP_03565"/>
<dbReference type="InterPro" id="IPR027417">
    <property type="entry name" value="P-loop_NTPase"/>
</dbReference>
<evidence type="ECO:0000259" key="5">
    <source>
        <dbReference type="SMART" id="SM00382"/>
    </source>
</evidence>
<keyword evidence="7" id="KW-1185">Reference proteome</keyword>
<dbReference type="NCBIfam" id="NF038214">
    <property type="entry name" value="IS21_help_AAA"/>
    <property type="match status" value="1"/>
</dbReference>
<dbReference type="PANTHER" id="PTHR30050:SF4">
    <property type="entry name" value="ATP-BINDING PROTEIN RV3427C IN INSERTION SEQUENCE-RELATED"/>
    <property type="match status" value="1"/>
</dbReference>
<evidence type="ECO:0000313" key="6">
    <source>
        <dbReference type="EMBL" id="AMW04161.1"/>
    </source>
</evidence>
<name>A0A143BHT4_9BACT</name>
<dbReference type="Pfam" id="PF01695">
    <property type="entry name" value="IstB_IS21"/>
    <property type="match status" value="1"/>
</dbReference>
<dbReference type="InterPro" id="IPR002611">
    <property type="entry name" value="IstB_ATP-bd"/>
</dbReference>
<dbReference type="SMART" id="SM00382">
    <property type="entry name" value="AAA"/>
    <property type="match status" value="1"/>
</dbReference>
<dbReference type="eggNOG" id="COG1484">
    <property type="taxonomic scope" value="Bacteria"/>
</dbReference>
<reference evidence="6 7" key="2">
    <citation type="journal article" date="2016" name="Environ. Microbiol. Rep.">
        <title>Metagenomic evidence for the presence of phototrophic Gemmatimonadetes bacteria in diverse environments.</title>
        <authorList>
            <person name="Zeng Y."/>
            <person name="Baumbach J."/>
            <person name="Barbosa E.G."/>
            <person name="Azevedo V."/>
            <person name="Zhang C."/>
            <person name="Koblizek M."/>
        </authorList>
    </citation>
    <scope>NUCLEOTIDE SEQUENCE [LARGE SCALE GENOMIC DNA]</scope>
    <source>
        <strain evidence="6 7">AP64</strain>
    </source>
</reference>
<evidence type="ECO:0000313" key="7">
    <source>
        <dbReference type="Proteomes" id="UP000076404"/>
    </source>
</evidence>
<dbReference type="OrthoDB" id="9773429at2"/>
<dbReference type="GO" id="GO:0005524">
    <property type="term" value="F:ATP binding"/>
    <property type="evidence" value="ECO:0007669"/>
    <property type="project" value="UniProtKB-KW"/>
</dbReference>
<dbReference type="KEGG" id="gph:GEMMAAP_03565"/>
<feature type="region of interest" description="Disordered" evidence="4">
    <location>
        <begin position="249"/>
        <end position="274"/>
    </location>
</feature>
<dbReference type="AlphaFoldDB" id="A0A143BHT4"/>
<dbReference type="Proteomes" id="UP000076404">
    <property type="component" value="Chromosome"/>
</dbReference>
<dbReference type="InterPro" id="IPR047661">
    <property type="entry name" value="IstB"/>
</dbReference>
<dbReference type="CDD" id="cd00009">
    <property type="entry name" value="AAA"/>
    <property type="match status" value="1"/>
</dbReference>
<dbReference type="SUPFAM" id="SSF52540">
    <property type="entry name" value="P-loop containing nucleoside triphosphate hydrolases"/>
    <property type="match status" value="1"/>
</dbReference>
<dbReference type="InterPro" id="IPR003593">
    <property type="entry name" value="AAA+_ATPase"/>
</dbReference>
<gene>
    <name evidence="6" type="ORF">GEMMAAP_03565</name>
</gene>
<accession>A0A143BHT4</accession>
<dbReference type="GO" id="GO:0006260">
    <property type="term" value="P:DNA replication"/>
    <property type="evidence" value="ECO:0007669"/>
    <property type="project" value="TreeGrafter"/>
</dbReference>
<dbReference type="RefSeq" id="WP_026850202.1">
    <property type="nucleotide sequence ID" value="NZ_CP011454.1"/>
</dbReference>
<keyword evidence="3" id="KW-0067">ATP-binding</keyword>
<organism evidence="6 7">
    <name type="scientific">Gemmatimonas phototrophica</name>
    <dbReference type="NCBI Taxonomy" id="1379270"/>
    <lineage>
        <taxon>Bacteria</taxon>
        <taxon>Pseudomonadati</taxon>
        <taxon>Gemmatimonadota</taxon>
        <taxon>Gemmatimonadia</taxon>
        <taxon>Gemmatimonadales</taxon>
        <taxon>Gemmatimonadaceae</taxon>
        <taxon>Gemmatimonas</taxon>
    </lineage>
</organism>
<dbReference type="PRINTS" id="PR00300">
    <property type="entry name" value="CLPPROTEASEA"/>
</dbReference>
<dbReference type="InterPro" id="IPR001270">
    <property type="entry name" value="ClpA/B"/>
</dbReference>
<evidence type="ECO:0000256" key="4">
    <source>
        <dbReference type="SAM" id="MobiDB-lite"/>
    </source>
</evidence>
<evidence type="ECO:0000256" key="3">
    <source>
        <dbReference type="ARBA" id="ARBA00022840"/>
    </source>
</evidence>
<sequence length="274" mass="30792">MSTLRDRLRAQLAECKMPGALEAVDDILRRIDAGELSAGPAMEALLGSHIALRNQRRLQTAMRCARLPSVKTLDDFDFTFQPSVKRDQLESLHTLQFLERKENVVFLGPPGVGKTHLAISLAVHAAERGRRVYYATLADLITWLEDAQQAGHLTRRLRTLVSPSLMVVDEIGYLPISRTGAQLFFQLMSRRYEHASTVLTSNKSFEEWGDVFGDEVMAAALIDRLVHHCHIVNIRGNSYRMREHRALASRLAPATPPAPPESTSRPRPPRRQEA</sequence>
<evidence type="ECO:0000256" key="2">
    <source>
        <dbReference type="ARBA" id="ARBA00022741"/>
    </source>
</evidence>
<feature type="domain" description="AAA+ ATPase" evidence="5">
    <location>
        <begin position="100"/>
        <end position="235"/>
    </location>
</feature>
<reference evidence="6 7" key="1">
    <citation type="journal article" date="2014" name="Proc. Natl. Acad. Sci. U.S.A.">
        <title>Functional type 2 photosynthetic reaction centers found in the rare bacterial phylum Gemmatimonadetes.</title>
        <authorList>
            <person name="Zeng Y."/>
            <person name="Feng F."/>
            <person name="Medova H."/>
            <person name="Dean J."/>
            <person name="Koblizek M."/>
        </authorList>
    </citation>
    <scope>NUCLEOTIDE SEQUENCE [LARGE SCALE GENOMIC DNA]</scope>
    <source>
        <strain evidence="6 7">AP64</strain>
    </source>
</reference>
<comment type="similarity">
    <text evidence="1">Belongs to the IS21/IS1162 putative ATP-binding protein family.</text>
</comment>
<dbReference type="PIRSF" id="PIRSF003073">
    <property type="entry name" value="DNAC_TnpB_IstB"/>
    <property type="match status" value="1"/>
</dbReference>
<evidence type="ECO:0000256" key="1">
    <source>
        <dbReference type="ARBA" id="ARBA00008059"/>
    </source>
</evidence>